<dbReference type="Pfam" id="PF00107">
    <property type="entry name" value="ADH_zinc_N"/>
    <property type="match status" value="1"/>
</dbReference>
<dbReference type="Pfam" id="PF08240">
    <property type="entry name" value="ADH_N"/>
    <property type="match status" value="1"/>
</dbReference>
<dbReference type="GO" id="GO:0008106">
    <property type="term" value="F:alcohol dehydrogenase (NADP+) activity"/>
    <property type="evidence" value="ECO:0007669"/>
    <property type="project" value="UniProtKB-EC"/>
</dbReference>
<comment type="catalytic activity">
    <reaction evidence="6">
        <text>a primary alcohol + NADP(+) = an aldehyde + NADPH + H(+)</text>
        <dbReference type="Rhea" id="RHEA:15937"/>
        <dbReference type="ChEBI" id="CHEBI:15378"/>
        <dbReference type="ChEBI" id="CHEBI:15734"/>
        <dbReference type="ChEBI" id="CHEBI:17478"/>
        <dbReference type="ChEBI" id="CHEBI:57783"/>
        <dbReference type="ChEBI" id="CHEBI:58349"/>
        <dbReference type="EC" id="1.1.1.2"/>
    </reaction>
</comment>
<sequence length="348" mass="37249">MTTSTRAIGAHGPGRPLEPLEITRRELRNDDIQIAIQFAGVCHSDIHTMNGDWGERQWPLAPGHEIVGIVSAVGSSVTAFTVGDRVGVGCFVNSCGECDPCSQGEISYCERGAVGTYGDVDRFSDGEYTQGGYSRSIVVRESFVLRIPDGLDPAGAAPLLCAGITTYSPLRHWNVGPGSRVAVVGMGGLGHVGVKIALAMGAEVTVFSHSDRKRDDALAYGAKDLIATRDGLPRELRKHFDFILNTVSADIDINAYLGLLRFDGTLVQLGLPGEPMKIRAGSVVNRRGSLAGSLVGGIRETQEMLDFCGEHGITADIELISADRINEAYERTVAADVRYRFVIDASTI</sequence>
<comment type="similarity">
    <text evidence="7">Belongs to the zinc-containing alcohol dehydrogenase family.</text>
</comment>
<dbReference type="KEGG" id="cdo:CDOO_00675"/>
<dbReference type="STRING" id="558173.CDOO_00675"/>
<evidence type="ECO:0000256" key="4">
    <source>
        <dbReference type="ARBA" id="ARBA00023002"/>
    </source>
</evidence>
<dbReference type="InterPro" id="IPR013154">
    <property type="entry name" value="ADH-like_N"/>
</dbReference>
<dbReference type="PROSITE" id="PS00065">
    <property type="entry name" value="D_2_HYDROXYACID_DH_1"/>
    <property type="match status" value="1"/>
</dbReference>
<organism evidence="9 10">
    <name type="scientific">Corynebacterium doosanense CAU 212 = DSM 45436</name>
    <dbReference type="NCBI Taxonomy" id="558173"/>
    <lineage>
        <taxon>Bacteria</taxon>
        <taxon>Bacillati</taxon>
        <taxon>Actinomycetota</taxon>
        <taxon>Actinomycetes</taxon>
        <taxon>Mycobacteriales</taxon>
        <taxon>Corynebacteriaceae</taxon>
        <taxon>Corynebacterium</taxon>
    </lineage>
</organism>
<evidence type="ECO:0000256" key="1">
    <source>
        <dbReference type="ARBA" id="ARBA00001947"/>
    </source>
</evidence>
<dbReference type="InterPro" id="IPR020843">
    <property type="entry name" value="ER"/>
</dbReference>
<reference evidence="9 10" key="1">
    <citation type="submission" date="2013-09" db="EMBL/GenBank/DDBJ databases">
        <title>Complete genome sequence of Corynebacterium doosanense CAU 212(T) (=DSM 45436(T)), isolated from activated sludge.</title>
        <authorList>
            <person name="Schaffert L."/>
            <person name="Albersmeier A."/>
            <person name="Kalinowski J."/>
            <person name="Ruckert C."/>
        </authorList>
    </citation>
    <scope>NUCLEOTIDE SEQUENCE [LARGE SCALE GENOMIC DNA]</scope>
    <source>
        <strain evidence="9 10">CAU 212</strain>
    </source>
</reference>
<evidence type="ECO:0000259" key="8">
    <source>
        <dbReference type="SMART" id="SM00829"/>
    </source>
</evidence>
<dbReference type="HOGENOM" id="CLU_026673_20_2_11"/>
<dbReference type="InterPro" id="IPR002328">
    <property type="entry name" value="ADH_Zn_CS"/>
</dbReference>
<dbReference type="InterPro" id="IPR011032">
    <property type="entry name" value="GroES-like_sf"/>
</dbReference>
<dbReference type="InterPro" id="IPR013149">
    <property type="entry name" value="ADH-like_C"/>
</dbReference>
<keyword evidence="2 7" id="KW-0479">Metal-binding</keyword>
<dbReference type="InterPro" id="IPR029752">
    <property type="entry name" value="D-isomer_DH_CS1"/>
</dbReference>
<dbReference type="FunFam" id="3.40.50.720:FF:000022">
    <property type="entry name" value="Cinnamyl alcohol dehydrogenase"/>
    <property type="match status" value="1"/>
</dbReference>
<keyword evidence="4" id="KW-0560">Oxidoreductase</keyword>
<dbReference type="InterPro" id="IPR047109">
    <property type="entry name" value="CAD-like"/>
</dbReference>
<dbReference type="SUPFAM" id="SSF50129">
    <property type="entry name" value="GroES-like"/>
    <property type="match status" value="1"/>
</dbReference>
<dbReference type="CDD" id="cd05283">
    <property type="entry name" value="CAD1"/>
    <property type="match status" value="1"/>
</dbReference>
<dbReference type="eggNOG" id="COG1064">
    <property type="taxonomic scope" value="Bacteria"/>
</dbReference>
<dbReference type="SMART" id="SM00829">
    <property type="entry name" value="PKS_ER"/>
    <property type="match status" value="1"/>
</dbReference>
<dbReference type="GO" id="GO:0008270">
    <property type="term" value="F:zinc ion binding"/>
    <property type="evidence" value="ECO:0007669"/>
    <property type="project" value="InterPro"/>
</dbReference>
<evidence type="ECO:0000256" key="5">
    <source>
        <dbReference type="ARBA" id="ARBA00024074"/>
    </source>
</evidence>
<protein>
    <recommendedName>
        <fullName evidence="5">alcohol dehydrogenase (NADP(+))</fullName>
        <ecNumber evidence="5">1.1.1.2</ecNumber>
    </recommendedName>
</protein>
<evidence type="ECO:0000256" key="7">
    <source>
        <dbReference type="RuleBase" id="RU361277"/>
    </source>
</evidence>
<comment type="cofactor">
    <cofactor evidence="1 7">
        <name>Zn(2+)</name>
        <dbReference type="ChEBI" id="CHEBI:29105"/>
    </cofactor>
</comment>
<dbReference type="Gene3D" id="3.40.50.720">
    <property type="entry name" value="NAD(P)-binding Rossmann-like Domain"/>
    <property type="match status" value="1"/>
</dbReference>
<dbReference type="Gene3D" id="3.90.180.10">
    <property type="entry name" value="Medium-chain alcohol dehydrogenases, catalytic domain"/>
    <property type="match status" value="1"/>
</dbReference>
<evidence type="ECO:0000256" key="2">
    <source>
        <dbReference type="ARBA" id="ARBA00022723"/>
    </source>
</evidence>
<dbReference type="EC" id="1.1.1.2" evidence="5"/>
<evidence type="ECO:0000256" key="6">
    <source>
        <dbReference type="ARBA" id="ARBA00048262"/>
    </source>
</evidence>
<dbReference type="RefSeq" id="WP_018022899.1">
    <property type="nucleotide sequence ID" value="NZ_AQUX01000014.1"/>
</dbReference>
<keyword evidence="3 7" id="KW-0862">Zinc</keyword>
<dbReference type="Proteomes" id="UP000029914">
    <property type="component" value="Chromosome"/>
</dbReference>
<evidence type="ECO:0000313" key="10">
    <source>
        <dbReference type="Proteomes" id="UP000029914"/>
    </source>
</evidence>
<gene>
    <name evidence="9" type="ORF">CDOO_00675</name>
</gene>
<keyword evidence="10" id="KW-1185">Reference proteome</keyword>
<dbReference type="InterPro" id="IPR036291">
    <property type="entry name" value="NAD(P)-bd_dom_sf"/>
</dbReference>
<proteinExistence type="inferred from homology"/>
<dbReference type="AlphaFoldDB" id="A0A097ICZ1"/>
<dbReference type="SUPFAM" id="SSF51735">
    <property type="entry name" value="NAD(P)-binding Rossmann-fold domains"/>
    <property type="match status" value="1"/>
</dbReference>
<evidence type="ECO:0000256" key="3">
    <source>
        <dbReference type="ARBA" id="ARBA00022833"/>
    </source>
</evidence>
<accession>A0A097ICZ1</accession>
<dbReference type="OrthoDB" id="3567264at2"/>
<dbReference type="PROSITE" id="PS00059">
    <property type="entry name" value="ADH_ZINC"/>
    <property type="match status" value="1"/>
</dbReference>
<dbReference type="EMBL" id="CP006764">
    <property type="protein sequence ID" value="AIT59995.1"/>
    <property type="molecule type" value="Genomic_DNA"/>
</dbReference>
<evidence type="ECO:0000313" key="9">
    <source>
        <dbReference type="EMBL" id="AIT59995.1"/>
    </source>
</evidence>
<feature type="domain" description="Enoyl reductase (ER)" evidence="8">
    <location>
        <begin position="14"/>
        <end position="348"/>
    </location>
</feature>
<dbReference type="PANTHER" id="PTHR42683">
    <property type="entry name" value="ALDEHYDE REDUCTASE"/>
    <property type="match status" value="1"/>
</dbReference>
<name>A0A097ICZ1_9CORY</name>